<keyword evidence="3" id="KW-1185">Reference proteome</keyword>
<organism evidence="2 3">
    <name type="scientific">Trichinella patagoniensis</name>
    <dbReference type="NCBI Taxonomy" id="990121"/>
    <lineage>
        <taxon>Eukaryota</taxon>
        <taxon>Metazoa</taxon>
        <taxon>Ecdysozoa</taxon>
        <taxon>Nematoda</taxon>
        <taxon>Enoplea</taxon>
        <taxon>Dorylaimia</taxon>
        <taxon>Trichinellida</taxon>
        <taxon>Trichinellidae</taxon>
        <taxon>Trichinella</taxon>
    </lineage>
</organism>
<protein>
    <submittedName>
        <fullName evidence="2">Uncharacterized protein</fullName>
    </submittedName>
</protein>
<reference evidence="2 3" key="1">
    <citation type="submission" date="2015-01" db="EMBL/GenBank/DDBJ databases">
        <title>Evolution of Trichinella species and genotypes.</title>
        <authorList>
            <person name="Korhonen P.K."/>
            <person name="Edoardo P."/>
            <person name="Giuseppe L.R."/>
            <person name="Gasser R.B."/>
        </authorList>
    </citation>
    <scope>NUCLEOTIDE SEQUENCE [LARGE SCALE GENOMIC DNA]</scope>
    <source>
        <strain evidence="2">ISS2496</strain>
    </source>
</reference>
<dbReference type="Proteomes" id="UP000054783">
    <property type="component" value="Unassembled WGS sequence"/>
</dbReference>
<dbReference type="AlphaFoldDB" id="A0A0V0ZYH0"/>
<accession>A0A0V0ZYH0</accession>
<evidence type="ECO:0000313" key="2">
    <source>
        <dbReference type="EMBL" id="KRY17364.1"/>
    </source>
</evidence>
<gene>
    <name evidence="2" type="ORF">T12_6794</name>
</gene>
<evidence type="ECO:0000256" key="1">
    <source>
        <dbReference type="SAM" id="MobiDB-lite"/>
    </source>
</evidence>
<evidence type="ECO:0000313" key="3">
    <source>
        <dbReference type="Proteomes" id="UP000054783"/>
    </source>
</evidence>
<name>A0A0V0ZYH0_9BILA</name>
<sequence length="69" mass="7939">MMWPKYATLLFISRHFSGLTFKPTSRRRRNTSRSRAVCSSAVLPNTMTSSRYTKQSEPTRPLRAVSMSL</sequence>
<feature type="region of interest" description="Disordered" evidence="1">
    <location>
        <begin position="47"/>
        <end position="69"/>
    </location>
</feature>
<feature type="compositionally biased region" description="Polar residues" evidence="1">
    <location>
        <begin position="47"/>
        <end position="58"/>
    </location>
</feature>
<comment type="caution">
    <text evidence="2">The sequence shown here is derived from an EMBL/GenBank/DDBJ whole genome shotgun (WGS) entry which is preliminary data.</text>
</comment>
<proteinExistence type="predicted"/>
<dbReference type="EMBL" id="JYDQ01000063">
    <property type="protein sequence ID" value="KRY17364.1"/>
    <property type="molecule type" value="Genomic_DNA"/>
</dbReference>